<evidence type="ECO:0000256" key="4">
    <source>
        <dbReference type="ARBA" id="ARBA00022989"/>
    </source>
</evidence>
<keyword evidence="3 6" id="KW-0812">Transmembrane</keyword>
<feature type="transmembrane region" description="Helical" evidence="6">
    <location>
        <begin position="128"/>
        <end position="149"/>
    </location>
</feature>
<evidence type="ECO:0000256" key="3">
    <source>
        <dbReference type="ARBA" id="ARBA00022692"/>
    </source>
</evidence>
<dbReference type="InterPro" id="IPR005598">
    <property type="entry name" value="ATP_synth_I"/>
</dbReference>
<protein>
    <submittedName>
        <fullName evidence="7">ATP synthase I chain</fullName>
    </submittedName>
</protein>
<evidence type="ECO:0000313" key="8">
    <source>
        <dbReference type="Proteomes" id="UP000035170"/>
    </source>
</evidence>
<evidence type="ECO:0000256" key="2">
    <source>
        <dbReference type="ARBA" id="ARBA00022475"/>
    </source>
</evidence>
<comment type="caution">
    <text evidence="7">The sequence shown here is derived from an EMBL/GenBank/DDBJ whole genome shotgun (WGS) entry which is preliminary data.</text>
</comment>
<feature type="transmembrane region" description="Helical" evidence="6">
    <location>
        <begin position="40"/>
        <end position="60"/>
    </location>
</feature>
<dbReference type="Pfam" id="PF03899">
    <property type="entry name" value="ATP-synt_I"/>
    <property type="match status" value="1"/>
</dbReference>
<dbReference type="EMBL" id="JZWI01000020">
    <property type="protein sequence ID" value="KLN54905.1"/>
    <property type="molecule type" value="Genomic_DNA"/>
</dbReference>
<dbReference type="AlphaFoldDB" id="A0A0H2MD93"/>
<dbReference type="GO" id="GO:0005886">
    <property type="term" value="C:plasma membrane"/>
    <property type="evidence" value="ECO:0007669"/>
    <property type="project" value="UniProtKB-SubCell"/>
</dbReference>
<evidence type="ECO:0000313" key="7">
    <source>
        <dbReference type="EMBL" id="KLN54905.1"/>
    </source>
</evidence>
<evidence type="ECO:0000256" key="6">
    <source>
        <dbReference type="SAM" id="Phobius"/>
    </source>
</evidence>
<keyword evidence="2" id="KW-1003">Cell membrane</keyword>
<sequence length="161" mass="17631">MKTIARKDEEVAEDLDAEYKPLTADEARELRARHPSISPWWVIAGQLVVGLLVALAAWGLTGRQNLGWSAAYGAIAVVIPAAVFARGLTGRFSSLNPGTAVVGFFLWEMVKMALSIAMLFAAPRLITALSWPAMLIGLVVTMKAAWLAVMFSPRRRQHRDE</sequence>
<comment type="subcellular location">
    <subcellularLocation>
        <location evidence="1">Cell membrane</location>
        <topology evidence="1">Multi-pass membrane protein</topology>
    </subcellularLocation>
</comment>
<keyword evidence="8" id="KW-1185">Reference proteome</keyword>
<proteinExistence type="predicted"/>
<reference evidence="7 8" key="1">
    <citation type="submission" date="2015-03" db="EMBL/GenBank/DDBJ databases">
        <title>Genome sequence of Variovorax paradoxus TBEA6.</title>
        <authorList>
            <person name="Poehlein A."/>
            <person name="Schuldes J."/>
            <person name="Wuebbeler J.H."/>
            <person name="Hiessl S."/>
            <person name="Steinbuechel A."/>
            <person name="Daniel R."/>
        </authorList>
    </citation>
    <scope>NUCLEOTIDE SEQUENCE [LARGE SCALE GENOMIC DNA]</scope>
    <source>
        <strain evidence="7 8">TBEA6</strain>
    </source>
</reference>
<keyword evidence="4 6" id="KW-1133">Transmembrane helix</keyword>
<feature type="transmembrane region" description="Helical" evidence="6">
    <location>
        <begin position="100"/>
        <end position="122"/>
    </location>
</feature>
<keyword evidence="5 6" id="KW-0472">Membrane</keyword>
<evidence type="ECO:0000256" key="1">
    <source>
        <dbReference type="ARBA" id="ARBA00004651"/>
    </source>
</evidence>
<organism evidence="7 8">
    <name type="scientific">Variovorax paradoxus</name>
    <dbReference type="NCBI Taxonomy" id="34073"/>
    <lineage>
        <taxon>Bacteria</taxon>
        <taxon>Pseudomonadati</taxon>
        <taxon>Pseudomonadota</taxon>
        <taxon>Betaproteobacteria</taxon>
        <taxon>Burkholderiales</taxon>
        <taxon>Comamonadaceae</taxon>
        <taxon>Variovorax</taxon>
    </lineage>
</organism>
<dbReference type="PATRIC" id="fig|34073.19.peg.3985"/>
<dbReference type="Proteomes" id="UP000035170">
    <property type="component" value="Unassembled WGS sequence"/>
</dbReference>
<dbReference type="RefSeq" id="WP_021012762.1">
    <property type="nucleotide sequence ID" value="NZ_JZWI01000020.1"/>
</dbReference>
<gene>
    <name evidence="7" type="ORF">VPARA_38940</name>
</gene>
<evidence type="ECO:0000256" key="5">
    <source>
        <dbReference type="ARBA" id="ARBA00023136"/>
    </source>
</evidence>
<feature type="transmembrane region" description="Helical" evidence="6">
    <location>
        <begin position="66"/>
        <end position="88"/>
    </location>
</feature>
<name>A0A0H2MD93_VARPD</name>
<accession>A0A0H2MD93</accession>